<reference evidence="3" key="1">
    <citation type="submission" date="2023-03" db="EMBL/GenBank/DDBJ databases">
        <title>Chromosome-scale reference genome and RAD-based genetic map of yellow starthistle (Centaurea solstitialis) reveal putative structural variation and QTLs associated with invader traits.</title>
        <authorList>
            <person name="Reatini B."/>
            <person name="Cang F.A."/>
            <person name="Jiang Q."/>
            <person name="Mckibben M.T.W."/>
            <person name="Barker M.S."/>
            <person name="Rieseberg L.H."/>
            <person name="Dlugosch K.M."/>
        </authorList>
    </citation>
    <scope>NUCLEOTIDE SEQUENCE</scope>
    <source>
        <strain evidence="3">CAN-66</strain>
        <tissue evidence="3">Leaf</tissue>
    </source>
</reference>
<name>A0AA38T1J7_9ASTR</name>
<feature type="domain" description="Retrotransposon Copia-like N-terminal" evidence="2">
    <location>
        <begin position="72"/>
        <end position="110"/>
    </location>
</feature>
<dbReference type="InterPro" id="IPR029472">
    <property type="entry name" value="Copia-like_N"/>
</dbReference>
<keyword evidence="4" id="KW-1185">Reference proteome</keyword>
<gene>
    <name evidence="3" type="ORF">OSB04_025483</name>
</gene>
<keyword evidence="1" id="KW-1133">Transmembrane helix</keyword>
<dbReference type="Pfam" id="PF14244">
    <property type="entry name" value="Retrotran_gag_3"/>
    <property type="match status" value="1"/>
</dbReference>
<keyword evidence="1" id="KW-0472">Membrane</keyword>
<keyword evidence="1" id="KW-0812">Transmembrane</keyword>
<accession>A0AA38T1J7</accession>
<evidence type="ECO:0000313" key="4">
    <source>
        <dbReference type="Proteomes" id="UP001172457"/>
    </source>
</evidence>
<evidence type="ECO:0000313" key="3">
    <source>
        <dbReference type="EMBL" id="KAJ9545776.1"/>
    </source>
</evidence>
<dbReference type="EMBL" id="JARYMX010000006">
    <property type="protein sequence ID" value="KAJ9545776.1"/>
    <property type="molecule type" value="Genomic_DNA"/>
</dbReference>
<dbReference type="PANTHER" id="PTHR47481:SF35">
    <property type="entry name" value="ZINC FINGER, CCHC-TYPE-RELATED"/>
    <property type="match status" value="1"/>
</dbReference>
<dbReference type="AlphaFoldDB" id="A0AA38T1J7"/>
<comment type="caution">
    <text evidence="3">The sequence shown here is derived from an EMBL/GenBank/DDBJ whole genome shotgun (WGS) entry which is preliminary data.</text>
</comment>
<dbReference type="Proteomes" id="UP001172457">
    <property type="component" value="Chromosome 6"/>
</dbReference>
<protein>
    <recommendedName>
        <fullName evidence="2">Retrotransposon Copia-like N-terminal domain-containing protein</fullName>
    </recommendedName>
</protein>
<proteinExistence type="predicted"/>
<dbReference type="PANTHER" id="PTHR47481">
    <property type="match status" value="1"/>
</dbReference>
<evidence type="ECO:0000256" key="1">
    <source>
        <dbReference type="SAM" id="Phobius"/>
    </source>
</evidence>
<feature type="transmembrane region" description="Helical" evidence="1">
    <location>
        <begin position="198"/>
        <end position="223"/>
    </location>
</feature>
<evidence type="ECO:0000259" key="2">
    <source>
        <dbReference type="Pfam" id="PF14244"/>
    </source>
</evidence>
<sequence>MLRGLSPPSPMGSDGTAVTFQSPAGYTLCGLQKPITKASVFLTVIFHSSSITMAGDSNTSYSPLPLSTILHMLTIKLSSTNYLLWHKQMISLLTYHNLMGYVDGSIKQPPPTILTGEISSSNPAYASWIVADQRALILIQSSPSEEAMAETLGHSVIPLLRPSVFYEIRYLVGGSKTRFVLTQKDVIIFSGKDKDENFLWYIQFALTMISFAMTMISLTNVFVNTSKALEMVEELRTQRADKLSSEGYKILPSTCTFKEDQRSPKFTMCFLPNDVAYKENIVMKKLPLSIA</sequence>
<organism evidence="3 4">
    <name type="scientific">Centaurea solstitialis</name>
    <name type="common">yellow star-thistle</name>
    <dbReference type="NCBI Taxonomy" id="347529"/>
    <lineage>
        <taxon>Eukaryota</taxon>
        <taxon>Viridiplantae</taxon>
        <taxon>Streptophyta</taxon>
        <taxon>Embryophyta</taxon>
        <taxon>Tracheophyta</taxon>
        <taxon>Spermatophyta</taxon>
        <taxon>Magnoliopsida</taxon>
        <taxon>eudicotyledons</taxon>
        <taxon>Gunneridae</taxon>
        <taxon>Pentapetalae</taxon>
        <taxon>asterids</taxon>
        <taxon>campanulids</taxon>
        <taxon>Asterales</taxon>
        <taxon>Asteraceae</taxon>
        <taxon>Carduoideae</taxon>
        <taxon>Cardueae</taxon>
        <taxon>Centaureinae</taxon>
        <taxon>Centaurea</taxon>
    </lineage>
</organism>